<accession>A0A437JBH5</accession>
<evidence type="ECO:0000256" key="8">
    <source>
        <dbReference type="HAMAP-Rule" id="MF_01416"/>
    </source>
</evidence>
<dbReference type="GO" id="GO:0016787">
    <property type="term" value="F:hydrolase activity"/>
    <property type="evidence" value="ECO:0007669"/>
    <property type="project" value="UniProtKB-KW"/>
</dbReference>
<comment type="function">
    <text evidence="8">This protein is part of the stalk that links CF(0) to CF(1). It either transmits conformational changes from CF(0) to CF(1) or is implicated in proton conduction.</text>
</comment>
<dbReference type="InterPro" id="IPR026015">
    <property type="entry name" value="ATP_synth_OSCP/delta_N_sf"/>
</dbReference>
<evidence type="ECO:0000256" key="6">
    <source>
        <dbReference type="ARBA" id="ARBA00023196"/>
    </source>
</evidence>
<keyword evidence="3 8" id="KW-0375">Hydrogen ion transport</keyword>
<comment type="caution">
    <text evidence="9">The sequence shown here is derived from an EMBL/GenBank/DDBJ whole genome shotgun (WGS) entry which is preliminary data.</text>
</comment>
<dbReference type="NCBIfam" id="NF004402">
    <property type="entry name" value="PRK05758.2-2"/>
    <property type="match status" value="1"/>
</dbReference>
<evidence type="ECO:0000256" key="3">
    <source>
        <dbReference type="ARBA" id="ARBA00022781"/>
    </source>
</evidence>
<dbReference type="OrthoDB" id="9796185at2"/>
<dbReference type="GO" id="GO:0046933">
    <property type="term" value="F:proton-transporting ATP synthase activity, rotational mechanism"/>
    <property type="evidence" value="ECO:0007669"/>
    <property type="project" value="UniProtKB-UniRule"/>
</dbReference>
<evidence type="ECO:0000256" key="1">
    <source>
        <dbReference type="ARBA" id="ARBA00004370"/>
    </source>
</evidence>
<keyword evidence="6 8" id="KW-0139">CF(1)</keyword>
<dbReference type="SUPFAM" id="SSF47928">
    <property type="entry name" value="N-terminal domain of the delta subunit of the F1F0-ATP synthase"/>
    <property type="match status" value="1"/>
</dbReference>
<keyword evidence="2 8" id="KW-0813">Transport</keyword>
<dbReference type="PRINTS" id="PR00125">
    <property type="entry name" value="ATPASEDELTA"/>
</dbReference>
<evidence type="ECO:0000256" key="2">
    <source>
        <dbReference type="ARBA" id="ARBA00022448"/>
    </source>
</evidence>
<comment type="similarity">
    <text evidence="8">Belongs to the ATPase delta chain family.</text>
</comment>
<dbReference type="Pfam" id="PF00213">
    <property type="entry name" value="OSCP"/>
    <property type="match status" value="1"/>
</dbReference>
<dbReference type="GO" id="GO:0045259">
    <property type="term" value="C:proton-transporting ATP synthase complex"/>
    <property type="evidence" value="ECO:0007669"/>
    <property type="project" value="UniProtKB-KW"/>
</dbReference>
<dbReference type="AlphaFoldDB" id="A0A437JBH5"/>
<dbReference type="NCBIfam" id="TIGR01145">
    <property type="entry name" value="ATP_synt_delta"/>
    <property type="match status" value="1"/>
</dbReference>
<dbReference type="Proteomes" id="UP000282977">
    <property type="component" value="Unassembled WGS sequence"/>
</dbReference>
<dbReference type="InterPro" id="IPR000711">
    <property type="entry name" value="ATPase_OSCP/dsu"/>
</dbReference>
<comment type="function">
    <text evidence="8">F(1)F(0) ATP synthase produces ATP from ADP in the presence of a proton or sodium gradient. F-type ATPases consist of two structural domains, F(1) containing the extramembraneous catalytic core and F(0) containing the membrane proton channel, linked together by a central stalk and a peripheral stalk. During catalysis, ATP synthesis in the catalytic domain of F(1) is coupled via a rotary mechanism of the central stalk subunits to proton translocation.</text>
</comment>
<evidence type="ECO:0000313" key="9">
    <source>
        <dbReference type="EMBL" id="RVT43257.1"/>
    </source>
</evidence>
<dbReference type="HAMAP" id="MF_01416">
    <property type="entry name" value="ATP_synth_delta_bact"/>
    <property type="match status" value="1"/>
</dbReference>
<gene>
    <name evidence="8" type="primary">atpH</name>
    <name evidence="9" type="ORF">ENE74_01065</name>
</gene>
<dbReference type="NCBIfam" id="NF004406">
    <property type="entry name" value="PRK05758.3-2"/>
    <property type="match status" value="1"/>
</dbReference>
<organism evidence="9 10">
    <name type="scientific">Sphingobium algorifonticola</name>
    <dbReference type="NCBI Taxonomy" id="2008318"/>
    <lineage>
        <taxon>Bacteria</taxon>
        <taxon>Pseudomonadati</taxon>
        <taxon>Pseudomonadota</taxon>
        <taxon>Alphaproteobacteria</taxon>
        <taxon>Sphingomonadales</taxon>
        <taxon>Sphingomonadaceae</taxon>
        <taxon>Sphingobium</taxon>
    </lineage>
</organism>
<dbReference type="PANTHER" id="PTHR11910">
    <property type="entry name" value="ATP SYNTHASE DELTA CHAIN"/>
    <property type="match status" value="1"/>
</dbReference>
<evidence type="ECO:0000256" key="5">
    <source>
        <dbReference type="ARBA" id="ARBA00023136"/>
    </source>
</evidence>
<keyword evidence="8" id="KW-1003">Cell membrane</keyword>
<keyword evidence="5 8" id="KW-0472">Membrane</keyword>
<comment type="subcellular location">
    <subcellularLocation>
        <location evidence="8">Cell membrane</location>
        <topology evidence="8">Peripheral membrane protein</topology>
    </subcellularLocation>
    <subcellularLocation>
        <location evidence="1">Membrane</location>
    </subcellularLocation>
</comment>
<dbReference type="RefSeq" id="WP_127688793.1">
    <property type="nucleotide sequence ID" value="NZ_RZUL01000001.1"/>
</dbReference>
<dbReference type="Gene3D" id="1.10.520.20">
    <property type="entry name" value="N-terminal domain of the delta subunit of the F1F0-ATP synthase"/>
    <property type="match status" value="1"/>
</dbReference>
<keyword evidence="4 8" id="KW-0406">Ion transport</keyword>
<name>A0A437JBH5_9SPHN</name>
<evidence type="ECO:0000256" key="7">
    <source>
        <dbReference type="ARBA" id="ARBA00023310"/>
    </source>
</evidence>
<keyword evidence="7 8" id="KW-0066">ATP synthesis</keyword>
<keyword evidence="10" id="KW-1185">Reference proteome</keyword>
<keyword evidence="9" id="KW-0378">Hydrolase</keyword>
<reference evidence="9 10" key="1">
    <citation type="submission" date="2019-01" db="EMBL/GenBank/DDBJ databases">
        <authorList>
            <person name="Chen W.-M."/>
        </authorList>
    </citation>
    <scope>NUCLEOTIDE SEQUENCE [LARGE SCALE GENOMIC DNA]</scope>
    <source>
        <strain evidence="9 10">TLA-22</strain>
    </source>
</reference>
<dbReference type="PROSITE" id="PS00389">
    <property type="entry name" value="ATPASE_DELTA"/>
    <property type="match status" value="1"/>
</dbReference>
<proteinExistence type="inferred from homology"/>
<evidence type="ECO:0000256" key="4">
    <source>
        <dbReference type="ARBA" id="ARBA00023065"/>
    </source>
</evidence>
<dbReference type="InterPro" id="IPR020781">
    <property type="entry name" value="ATPase_OSCP/d_CS"/>
</dbReference>
<evidence type="ECO:0000313" key="10">
    <source>
        <dbReference type="Proteomes" id="UP000282977"/>
    </source>
</evidence>
<sequence>METSGSIQASLSGRYAVALFELARDGKALDAVGESLAALKKAVAESGEFKALIVSPLVGRDAATKAVAAVAQSMGLDPLTANFLGVLAQNRRLGQLPAVIRAYETLLSNHRGEARAEVVSAYALDDTQMSALKQSLKARVGRDVAVDARVDPAILGGLVVKIGSQMIDSSIRTRLNSLAHAMKG</sequence>
<dbReference type="EMBL" id="RZUL01000001">
    <property type="protein sequence ID" value="RVT43257.1"/>
    <property type="molecule type" value="Genomic_DNA"/>
</dbReference>
<protein>
    <recommendedName>
        <fullName evidence="8">ATP synthase subunit delta</fullName>
    </recommendedName>
    <alternativeName>
        <fullName evidence="8">ATP synthase F(1) sector subunit delta</fullName>
    </alternativeName>
    <alternativeName>
        <fullName evidence="8">F-type ATPase subunit delta</fullName>
        <shortName evidence="8">F-ATPase subunit delta</shortName>
    </alternativeName>
</protein>
<dbReference type="GO" id="GO:0005886">
    <property type="term" value="C:plasma membrane"/>
    <property type="evidence" value="ECO:0007669"/>
    <property type="project" value="UniProtKB-SubCell"/>
</dbReference>